<dbReference type="KEGG" id="cmos:111447676"/>
<evidence type="ECO:0000256" key="1">
    <source>
        <dbReference type="ARBA" id="ARBA00038242"/>
    </source>
</evidence>
<accession>A0A6J1FPQ4</accession>
<dbReference type="SUPFAM" id="SSF55961">
    <property type="entry name" value="Bet v1-like"/>
    <property type="match status" value="1"/>
</dbReference>
<dbReference type="CDD" id="cd07816">
    <property type="entry name" value="Bet_v1-like"/>
    <property type="match status" value="1"/>
</dbReference>
<dbReference type="PANTHER" id="PTHR31338">
    <property type="entry name" value="POLYKETIDE CYCLASE/DEHYDRASE AND LIPID TRANSPORT SUPERFAMILY PROTEIN"/>
    <property type="match status" value="1"/>
</dbReference>
<dbReference type="Proteomes" id="UP000504609">
    <property type="component" value="Unplaced"/>
</dbReference>
<dbReference type="InterPro" id="IPR000916">
    <property type="entry name" value="Bet_v_I/MLP"/>
</dbReference>
<dbReference type="AlphaFoldDB" id="A0A6J1FPQ4"/>
<dbReference type="SMART" id="SM01037">
    <property type="entry name" value="Bet_v_1"/>
    <property type="match status" value="1"/>
</dbReference>
<evidence type="ECO:0000259" key="2">
    <source>
        <dbReference type="SMART" id="SM01037"/>
    </source>
</evidence>
<comment type="similarity">
    <text evidence="1">Belongs to the MLP family.</text>
</comment>
<keyword evidence="3" id="KW-1185">Reference proteome</keyword>
<sequence>MSLVGKLVSELEINAPAEKYYKVFKDQCFHVPNITPKFIQHVEIHEGDWDSHDHGSIKTWHYTVDGKSEVFKERVEFHDEKFTVVLVGLEGDVFDHYKTFKPVYQVVPKGPSHCLAVLTIEYEKLDDGSPYPYQYIDLMNNITKDIESHLK</sequence>
<name>A0A6J1FPQ4_CUCMO</name>
<dbReference type="RefSeq" id="XP_022942726.1">
    <property type="nucleotide sequence ID" value="XM_023086958.1"/>
</dbReference>
<protein>
    <submittedName>
        <fullName evidence="4">MLP-like protein 329</fullName>
    </submittedName>
</protein>
<proteinExistence type="inferred from homology"/>
<dbReference type="PANTHER" id="PTHR31338:SF20">
    <property type="entry name" value="BET V I_MAJOR LATEX PROTEIN DOMAIN-CONTAINING PROTEIN"/>
    <property type="match status" value="1"/>
</dbReference>
<reference evidence="4" key="1">
    <citation type="submission" date="2025-08" db="UniProtKB">
        <authorList>
            <consortium name="RefSeq"/>
        </authorList>
    </citation>
    <scope>IDENTIFICATION</scope>
    <source>
        <tissue evidence="4">Young leaves</tissue>
    </source>
</reference>
<dbReference type="InterPro" id="IPR023393">
    <property type="entry name" value="START-like_dom_sf"/>
</dbReference>
<dbReference type="Gene3D" id="3.30.530.20">
    <property type="match status" value="1"/>
</dbReference>
<organism evidence="3 4">
    <name type="scientific">Cucurbita moschata</name>
    <name type="common">Winter crookneck squash</name>
    <name type="synonym">Cucurbita pepo var. moschata</name>
    <dbReference type="NCBI Taxonomy" id="3662"/>
    <lineage>
        <taxon>Eukaryota</taxon>
        <taxon>Viridiplantae</taxon>
        <taxon>Streptophyta</taxon>
        <taxon>Embryophyta</taxon>
        <taxon>Tracheophyta</taxon>
        <taxon>Spermatophyta</taxon>
        <taxon>Magnoliopsida</taxon>
        <taxon>eudicotyledons</taxon>
        <taxon>Gunneridae</taxon>
        <taxon>Pentapetalae</taxon>
        <taxon>rosids</taxon>
        <taxon>fabids</taxon>
        <taxon>Cucurbitales</taxon>
        <taxon>Cucurbitaceae</taxon>
        <taxon>Cucurbiteae</taxon>
        <taxon>Cucurbita</taxon>
    </lineage>
</organism>
<feature type="domain" description="Bet v I/Major latex protein" evidence="2">
    <location>
        <begin position="2"/>
        <end position="151"/>
    </location>
</feature>
<dbReference type="GO" id="GO:0006952">
    <property type="term" value="P:defense response"/>
    <property type="evidence" value="ECO:0007669"/>
    <property type="project" value="InterPro"/>
</dbReference>
<dbReference type="GeneID" id="111447676"/>
<dbReference type="InterPro" id="IPR052006">
    <property type="entry name" value="MLP-like"/>
</dbReference>
<evidence type="ECO:0000313" key="4">
    <source>
        <dbReference type="RefSeq" id="XP_022942726.1"/>
    </source>
</evidence>
<gene>
    <name evidence="4" type="primary">LOC111447676</name>
</gene>
<dbReference type="Pfam" id="PF00407">
    <property type="entry name" value="Bet_v_1"/>
    <property type="match status" value="1"/>
</dbReference>
<evidence type="ECO:0000313" key="3">
    <source>
        <dbReference type="Proteomes" id="UP000504609"/>
    </source>
</evidence>